<dbReference type="Proteomes" id="UP001162162">
    <property type="component" value="Unassembled WGS sequence"/>
</dbReference>
<reference evidence="1" key="1">
    <citation type="journal article" date="2023" name="Insect Mol. Biol.">
        <title>Genome sequencing provides insights into the evolution of gene families encoding plant cell wall-degrading enzymes in longhorned beetles.</title>
        <authorList>
            <person name="Shin N.R."/>
            <person name="Okamura Y."/>
            <person name="Kirsch R."/>
            <person name="Pauchet Y."/>
        </authorList>
    </citation>
    <scope>NUCLEOTIDE SEQUENCE</scope>
    <source>
        <strain evidence="1">AMC_N1</strain>
    </source>
</reference>
<organism evidence="1 2">
    <name type="scientific">Aromia moschata</name>
    <dbReference type="NCBI Taxonomy" id="1265417"/>
    <lineage>
        <taxon>Eukaryota</taxon>
        <taxon>Metazoa</taxon>
        <taxon>Ecdysozoa</taxon>
        <taxon>Arthropoda</taxon>
        <taxon>Hexapoda</taxon>
        <taxon>Insecta</taxon>
        <taxon>Pterygota</taxon>
        <taxon>Neoptera</taxon>
        <taxon>Endopterygota</taxon>
        <taxon>Coleoptera</taxon>
        <taxon>Polyphaga</taxon>
        <taxon>Cucujiformia</taxon>
        <taxon>Chrysomeloidea</taxon>
        <taxon>Cerambycidae</taxon>
        <taxon>Cerambycinae</taxon>
        <taxon>Callichromatini</taxon>
        <taxon>Aromia</taxon>
    </lineage>
</organism>
<dbReference type="AlphaFoldDB" id="A0AAV8XXQ5"/>
<sequence length="144" mass="16593">MKLFLSGGVKDILSVIEIVVRQSAFTESSFLTNKFQNHSDECAFSANGIFNRNIHRHWSQENPRIIVETNFQQRLSVNVWCGILDESPIVELNRIYFQQDGAPPHNARINTNWLNTTSFNDTWIGTYGPIRWPARSPDLIPLDF</sequence>
<protein>
    <recommendedName>
        <fullName evidence="3">Transposable element Tc3 transposase</fullName>
    </recommendedName>
</protein>
<keyword evidence="2" id="KW-1185">Reference proteome</keyword>
<dbReference type="PANTHER" id="PTHR47326">
    <property type="entry name" value="TRANSPOSABLE ELEMENT TC3 TRANSPOSASE-LIKE PROTEIN"/>
    <property type="match status" value="1"/>
</dbReference>
<evidence type="ECO:0008006" key="3">
    <source>
        <dbReference type="Google" id="ProtNLM"/>
    </source>
</evidence>
<accession>A0AAV8XXQ5</accession>
<dbReference type="GO" id="GO:0003676">
    <property type="term" value="F:nucleic acid binding"/>
    <property type="evidence" value="ECO:0007669"/>
    <property type="project" value="InterPro"/>
</dbReference>
<gene>
    <name evidence="1" type="ORF">NQ318_000685</name>
</gene>
<evidence type="ECO:0000313" key="2">
    <source>
        <dbReference type="Proteomes" id="UP001162162"/>
    </source>
</evidence>
<dbReference type="InterPro" id="IPR036397">
    <property type="entry name" value="RNaseH_sf"/>
</dbReference>
<dbReference type="Gene3D" id="3.30.420.10">
    <property type="entry name" value="Ribonuclease H-like superfamily/Ribonuclease H"/>
    <property type="match status" value="1"/>
</dbReference>
<dbReference type="EMBL" id="JAPWTK010000297">
    <property type="protein sequence ID" value="KAJ8943204.1"/>
    <property type="molecule type" value="Genomic_DNA"/>
</dbReference>
<proteinExistence type="predicted"/>
<evidence type="ECO:0000313" key="1">
    <source>
        <dbReference type="EMBL" id="KAJ8943204.1"/>
    </source>
</evidence>
<dbReference type="PANTHER" id="PTHR47326:SF1">
    <property type="entry name" value="HTH PSQ-TYPE DOMAIN-CONTAINING PROTEIN"/>
    <property type="match status" value="1"/>
</dbReference>
<comment type="caution">
    <text evidence="1">The sequence shown here is derived from an EMBL/GenBank/DDBJ whole genome shotgun (WGS) entry which is preliminary data.</text>
</comment>
<name>A0AAV8XXQ5_9CUCU</name>